<dbReference type="Proteomes" id="UP000192220">
    <property type="component" value="Unplaced"/>
</dbReference>
<name>A0A2I4CUS2_AUSLI</name>
<dbReference type="STRING" id="52670.A0A2I4CUS2"/>
<evidence type="ECO:0000256" key="1">
    <source>
        <dbReference type="ARBA" id="ARBA00022723"/>
    </source>
</evidence>
<gene>
    <name evidence="7" type="primary">LOC106532255</name>
</gene>
<dbReference type="RefSeq" id="XP_013883732.1">
    <property type="nucleotide sequence ID" value="XM_014028278.1"/>
</dbReference>
<evidence type="ECO:0000256" key="3">
    <source>
        <dbReference type="ARBA" id="ARBA00022833"/>
    </source>
</evidence>
<dbReference type="Gene3D" id="3.30.40.10">
    <property type="entry name" value="Zinc/RING finger domain, C3HC4 (zinc finger)"/>
    <property type="match status" value="1"/>
</dbReference>
<evidence type="ECO:0000256" key="2">
    <source>
        <dbReference type="ARBA" id="ARBA00022771"/>
    </source>
</evidence>
<organism evidence="6 7">
    <name type="scientific">Austrofundulus limnaeus</name>
    <name type="common">Annual killifish</name>
    <dbReference type="NCBI Taxonomy" id="52670"/>
    <lineage>
        <taxon>Eukaryota</taxon>
        <taxon>Metazoa</taxon>
        <taxon>Chordata</taxon>
        <taxon>Craniata</taxon>
        <taxon>Vertebrata</taxon>
        <taxon>Euteleostomi</taxon>
        <taxon>Actinopterygii</taxon>
        <taxon>Neopterygii</taxon>
        <taxon>Teleostei</taxon>
        <taxon>Neoteleostei</taxon>
        <taxon>Acanthomorphata</taxon>
        <taxon>Ovalentaria</taxon>
        <taxon>Atherinomorphae</taxon>
        <taxon>Cyprinodontiformes</taxon>
        <taxon>Rivulidae</taxon>
        <taxon>Austrofundulus</taxon>
    </lineage>
</organism>
<dbReference type="CDD" id="cd15541">
    <property type="entry name" value="PHD_TIF1_like"/>
    <property type="match status" value="1"/>
</dbReference>
<keyword evidence="6" id="KW-1185">Reference proteome</keyword>
<dbReference type="InParanoid" id="A0A2I4CUS2"/>
<evidence type="ECO:0000256" key="4">
    <source>
        <dbReference type="SAM" id="MobiDB-lite"/>
    </source>
</evidence>
<evidence type="ECO:0000259" key="5">
    <source>
        <dbReference type="SMART" id="SM00249"/>
    </source>
</evidence>
<feature type="compositionally biased region" description="Low complexity" evidence="4">
    <location>
        <begin position="8"/>
        <end position="17"/>
    </location>
</feature>
<feature type="region of interest" description="Disordered" evidence="4">
    <location>
        <begin position="72"/>
        <end position="162"/>
    </location>
</feature>
<keyword evidence="3" id="KW-0862">Zinc</keyword>
<feature type="domain" description="Zinc finger PHD-type" evidence="5">
    <location>
        <begin position="441"/>
        <end position="484"/>
    </location>
</feature>
<accession>A0A2I4CUS2</accession>
<protein>
    <submittedName>
        <fullName evidence="7">Transcription intermediary factor 1-beta isoform X2</fullName>
    </submittedName>
</protein>
<dbReference type="SMART" id="SM00249">
    <property type="entry name" value="PHD"/>
    <property type="match status" value="1"/>
</dbReference>
<feature type="region of interest" description="Disordered" evidence="4">
    <location>
        <begin position="1"/>
        <end position="22"/>
    </location>
</feature>
<dbReference type="InterPro" id="IPR011011">
    <property type="entry name" value="Znf_FYVE_PHD"/>
</dbReference>
<feature type="compositionally biased region" description="Basic and acidic residues" evidence="4">
    <location>
        <begin position="304"/>
        <end position="320"/>
    </location>
</feature>
<evidence type="ECO:0000313" key="6">
    <source>
        <dbReference type="Proteomes" id="UP000192220"/>
    </source>
</evidence>
<dbReference type="GeneID" id="106532255"/>
<reference evidence="7" key="1">
    <citation type="submission" date="2025-08" db="UniProtKB">
        <authorList>
            <consortium name="RefSeq"/>
        </authorList>
    </citation>
    <scope>IDENTIFICATION</scope>
    <source>
        <strain evidence="7">Quisiro</strain>
        <tissue evidence="7">Liver</tissue>
    </source>
</reference>
<feature type="compositionally biased region" description="Polar residues" evidence="4">
    <location>
        <begin position="85"/>
        <end position="107"/>
    </location>
</feature>
<dbReference type="GO" id="GO:0008270">
    <property type="term" value="F:zinc ion binding"/>
    <property type="evidence" value="ECO:0007669"/>
    <property type="project" value="UniProtKB-KW"/>
</dbReference>
<keyword evidence="2" id="KW-0863">Zinc-finger</keyword>
<keyword evidence="1" id="KW-0479">Metal-binding</keyword>
<feature type="compositionally biased region" description="Acidic residues" evidence="4">
    <location>
        <begin position="135"/>
        <end position="144"/>
    </location>
</feature>
<dbReference type="InterPro" id="IPR013083">
    <property type="entry name" value="Znf_RING/FYVE/PHD"/>
</dbReference>
<evidence type="ECO:0000313" key="7">
    <source>
        <dbReference type="RefSeq" id="XP_013883732.1"/>
    </source>
</evidence>
<dbReference type="InterPro" id="IPR001965">
    <property type="entry name" value="Znf_PHD"/>
</dbReference>
<dbReference type="SUPFAM" id="SSF57903">
    <property type="entry name" value="FYVE/PHD zinc finger"/>
    <property type="match status" value="1"/>
</dbReference>
<sequence length="658" mass="71580">MLVGSNHSVQDQEVQQESEVDKRPLCVSESAVLEFREKRPLQKLSSSGTPQIRETAALSEEIHQVSQNIVGSESMDPIFGPLSPPSSDIKLTTTSLEETDPQRNLSSPKAVDVGPDTTKSEEKTFLDGLFSPISSEDELPIDPPEETKPTGRPSSPEMDGIERFIVKSEESETGCRPYSPISSEDEVISLFEETKPTRWSSPEMDRIESFIVKYEESKTGLFSPISSEDELPFDPPEETKPTGRPPSPEMDGIEGFIVKSEDSKTGLFSPVSSEDEFPVVVPEDTGGQGSPSEETDPPGNQPSPERHDIEHVPVKSDETKAVGSPGSSDDERTIDSSEDDDPALNLSASESDGEVSPGPKPRQQDFSQPQWQPQVSLVKLPLSVLGPGSPESCFQSLLEESEEELPLQEGPANNNMSDSTNDDFMSCPSSPGSPLSVEVISCSACASPNASKICSDCGRGYHSNCHIPPVGPDIWSDWICSLCQDLTDPSDPYSSDRRPGPEPAQLSVQDQRRCEALLLHLKVEGCGPFSELEFWTRLMFVAERLTLCCPPYQTAAQLVSDLWLLFQDASQDRALLKLQRSFQKKLVEVLGGELHPSLLMAPGPNHPCADGGPAASAASDTLQNQNTASGSKLLNLRKRLRDFLVLNTSSAAKRAKKS</sequence>
<proteinExistence type="predicted"/>
<feature type="compositionally biased region" description="Acidic residues" evidence="4">
    <location>
        <begin position="227"/>
        <end position="236"/>
    </location>
</feature>
<dbReference type="AlphaFoldDB" id="A0A2I4CUS2"/>
<dbReference type="OrthoDB" id="1870062at2759"/>
<feature type="region of interest" description="Disordered" evidence="4">
    <location>
        <begin position="220"/>
        <end position="371"/>
    </location>
</feature>